<dbReference type="AlphaFoldDB" id="A0A854A460"/>
<comment type="caution">
    <text evidence="2">The sequence shown here is derived from an EMBL/GenBank/DDBJ whole genome shotgun (WGS) entry which is preliminary data.</text>
</comment>
<sequence>MSEQTLSLEVLYQAIEQQIQQHLPGVELVSFWPNIDNHIPLPAVFLDIGEINPGQDIGTGETTLTITFEARVIVDVIRADHYRQAVQLATQLAVLLRMQSWGLPVEPAEFQRSSQDWTRPELDGYTVWLVEWTQTLYLGEQEWPWPDQPPGTLVWGFSPDTGPGNEGNYTPPEAME</sequence>
<dbReference type="RefSeq" id="WP_073508698.1">
    <property type="nucleotide sequence ID" value="NZ_MPJD01000001.1"/>
</dbReference>
<accession>A0A854A460</accession>
<dbReference type="Proteomes" id="UP000185990">
    <property type="component" value="Unassembled WGS sequence"/>
</dbReference>
<organism evidence="2 3">
    <name type="scientific">Pseudomonas versuta</name>
    <dbReference type="NCBI Taxonomy" id="1788301"/>
    <lineage>
        <taxon>Bacteria</taxon>
        <taxon>Pseudomonadati</taxon>
        <taxon>Pseudomonadota</taxon>
        <taxon>Gammaproteobacteria</taxon>
        <taxon>Pseudomonadales</taxon>
        <taxon>Pseudomonadaceae</taxon>
        <taxon>Pseudomonas</taxon>
    </lineage>
</organism>
<name>A0A854A460_9PSED</name>
<evidence type="ECO:0000313" key="3">
    <source>
        <dbReference type="Proteomes" id="UP000185990"/>
    </source>
</evidence>
<feature type="region of interest" description="Disordered" evidence="1">
    <location>
        <begin position="156"/>
        <end position="176"/>
    </location>
</feature>
<gene>
    <name evidence="2" type="ORF">BOH74_00505</name>
</gene>
<evidence type="ECO:0000256" key="1">
    <source>
        <dbReference type="SAM" id="MobiDB-lite"/>
    </source>
</evidence>
<evidence type="ECO:0000313" key="2">
    <source>
        <dbReference type="EMBL" id="OKA29282.1"/>
    </source>
</evidence>
<proteinExistence type="predicted"/>
<reference evidence="2 3" key="1">
    <citation type="submission" date="2016-11" db="EMBL/GenBank/DDBJ databases">
        <title>Draft genome of Pseudomonas versuta A4R1.12.</title>
        <authorList>
            <person name="See-Too W.-S."/>
        </authorList>
    </citation>
    <scope>NUCLEOTIDE SEQUENCE [LARGE SCALE GENOMIC DNA]</scope>
    <source>
        <strain evidence="2 3">A4R1.12</strain>
    </source>
</reference>
<protein>
    <submittedName>
        <fullName evidence="2">Uncharacterized protein</fullName>
    </submittedName>
</protein>
<dbReference type="EMBL" id="MPJD01000001">
    <property type="protein sequence ID" value="OKA29282.1"/>
    <property type="molecule type" value="Genomic_DNA"/>
</dbReference>